<feature type="compositionally biased region" description="Basic and acidic residues" evidence="2">
    <location>
        <begin position="619"/>
        <end position="629"/>
    </location>
</feature>
<proteinExistence type="predicted"/>
<feature type="domain" description="Outer membrane channel protein CpnT-like N-terminal" evidence="5">
    <location>
        <begin position="15"/>
        <end position="154"/>
    </location>
</feature>
<evidence type="ECO:0008006" key="8">
    <source>
        <dbReference type="Google" id="ProtNLM"/>
    </source>
</evidence>
<feature type="domain" description="Bacterial EndoU nuclease" evidence="4">
    <location>
        <begin position="1077"/>
        <end position="1206"/>
    </location>
</feature>
<feature type="compositionally biased region" description="Basic and acidic residues" evidence="2">
    <location>
        <begin position="1204"/>
        <end position="1215"/>
    </location>
</feature>
<dbReference type="Proteomes" id="UP001500897">
    <property type="component" value="Unassembled WGS sequence"/>
</dbReference>
<feature type="region of interest" description="Disordered" evidence="2">
    <location>
        <begin position="4083"/>
        <end position="4106"/>
    </location>
</feature>
<feature type="region of interest" description="Disordered" evidence="2">
    <location>
        <begin position="1839"/>
        <end position="1934"/>
    </location>
</feature>
<feature type="compositionally biased region" description="Basic and acidic residues" evidence="2">
    <location>
        <begin position="1916"/>
        <end position="1926"/>
    </location>
</feature>
<feature type="compositionally biased region" description="Polar residues" evidence="2">
    <location>
        <begin position="4091"/>
        <end position="4106"/>
    </location>
</feature>
<dbReference type="InterPro" id="IPR029501">
    <property type="entry name" value="EndoU_bac"/>
</dbReference>
<evidence type="ECO:0000313" key="7">
    <source>
        <dbReference type="Proteomes" id="UP001500897"/>
    </source>
</evidence>
<evidence type="ECO:0000256" key="3">
    <source>
        <dbReference type="SAM" id="Phobius"/>
    </source>
</evidence>
<feature type="region of interest" description="Disordered" evidence="2">
    <location>
        <begin position="3722"/>
        <end position="3743"/>
    </location>
</feature>
<feature type="transmembrane region" description="Helical" evidence="3">
    <location>
        <begin position="124"/>
        <end position="148"/>
    </location>
</feature>
<feature type="compositionally biased region" description="Basic and acidic residues" evidence="2">
    <location>
        <begin position="2705"/>
        <end position="2745"/>
    </location>
</feature>
<feature type="region of interest" description="Disordered" evidence="2">
    <location>
        <begin position="2688"/>
        <end position="2773"/>
    </location>
</feature>
<protein>
    <recommendedName>
        <fullName evidence="8">EndoU nuclease-like protein</fullName>
    </recommendedName>
</protein>
<keyword evidence="7" id="KW-1185">Reference proteome</keyword>
<dbReference type="CDD" id="cd22744">
    <property type="entry name" value="OTU"/>
    <property type="match status" value="1"/>
</dbReference>
<accession>A0ABN2WP99</accession>
<evidence type="ECO:0000259" key="5">
    <source>
        <dbReference type="Pfam" id="PF25547"/>
    </source>
</evidence>
<feature type="compositionally biased region" description="Pro residues" evidence="2">
    <location>
        <begin position="1884"/>
        <end position="1897"/>
    </location>
</feature>
<feature type="compositionally biased region" description="Basic and acidic residues" evidence="2">
    <location>
        <begin position="3434"/>
        <end position="3451"/>
    </location>
</feature>
<feature type="region of interest" description="Disordered" evidence="2">
    <location>
        <begin position="1992"/>
        <end position="2018"/>
    </location>
</feature>
<feature type="region of interest" description="Disordered" evidence="2">
    <location>
        <begin position="1346"/>
        <end position="1418"/>
    </location>
</feature>
<dbReference type="Pfam" id="PF14436">
    <property type="entry name" value="EndoU_bacteria"/>
    <property type="match status" value="3"/>
</dbReference>
<evidence type="ECO:0000259" key="4">
    <source>
        <dbReference type="Pfam" id="PF14436"/>
    </source>
</evidence>
<feature type="compositionally biased region" description="Basic and acidic residues" evidence="2">
    <location>
        <begin position="1992"/>
        <end position="2001"/>
    </location>
</feature>
<feature type="region of interest" description="Disordered" evidence="2">
    <location>
        <begin position="2323"/>
        <end position="2398"/>
    </location>
</feature>
<keyword evidence="3" id="KW-0812">Transmembrane</keyword>
<evidence type="ECO:0000256" key="2">
    <source>
        <dbReference type="SAM" id="MobiDB-lite"/>
    </source>
</evidence>
<keyword evidence="1" id="KW-0945">Host-virus interaction</keyword>
<feature type="transmembrane region" description="Helical" evidence="3">
    <location>
        <begin position="207"/>
        <end position="228"/>
    </location>
</feature>
<feature type="region of interest" description="Disordered" evidence="2">
    <location>
        <begin position="3420"/>
        <end position="3478"/>
    </location>
</feature>
<feature type="compositionally biased region" description="Pro residues" evidence="2">
    <location>
        <begin position="1355"/>
        <end position="1367"/>
    </location>
</feature>
<dbReference type="InterPro" id="IPR057746">
    <property type="entry name" value="CpnT-like_N"/>
</dbReference>
<dbReference type="PANTHER" id="PTHR13037">
    <property type="entry name" value="FORMIN"/>
    <property type="match status" value="1"/>
</dbReference>
<feature type="region of interest" description="Disordered" evidence="2">
    <location>
        <begin position="3335"/>
        <end position="3382"/>
    </location>
</feature>
<feature type="domain" description="Bacterial EndoU nuclease" evidence="4">
    <location>
        <begin position="982"/>
        <end position="1049"/>
    </location>
</feature>
<feature type="transmembrane region" description="Helical" evidence="3">
    <location>
        <begin position="168"/>
        <end position="186"/>
    </location>
</feature>
<feature type="region of interest" description="Disordered" evidence="2">
    <location>
        <begin position="615"/>
        <end position="692"/>
    </location>
</feature>
<name>A0ABN2WP99_9ACTN</name>
<feature type="region of interest" description="Disordered" evidence="2">
    <location>
        <begin position="3683"/>
        <end position="3705"/>
    </location>
</feature>
<sequence length="4462" mass="484381">MSHSSIEVNASTAAFFSAITGMPWPKIREGELRDVRDAYEHFAAEMPELREQIAKVAAACLNRGEGAAMETFAEQLKSFIGGTGGDDYVTAAGSTAKKLADCAGDVANAVEYTKWMAIAQLVQLMVEIALAVFWAPFTFGASLSGLVLRKLLTKVALQALMKYLIKTILMHTFSGLVGGLVMDGIIQGVQIGQGNRKEVDKEYTKQAALFGLIGGVLSGPLDLLGLGLGKLLGRLIGKSGGRLLADRLSDYLVHGDLQGLKGLLKTAAAAAEKEGAKGPLGALGKKVLAASEKELAALPFTKKEARALARDLGNLLDAAAEQLQHGFGPTGRGTLAEIFVHDMGRVFADHLGSSLGGREAAGLIGREFGEAFTRNWSGTAERAALKDAAGTGVKDALGTVLTGAELRAAELKAAGLSARHVEMLGTHLPELAEGITGGNRAYHLGTVLGGYLQSGVQNVLTEGFYNLIFGENHEFTVSAGSFLGGVLTGMMGHVLHVGASPLMHRYQTWVHETQHAAVQDGASEYFPLHHPISFAALASLASGKVVPFPVPRMGHPGAYQVSKLHGGTLEDYAEAIGHASGKQVSTPEADAEVAEWMQSMLTYADFLAEEQPAAPTPEHLAEQAKETARKPPTVGGEQPLPETPAPPVPPKTPTESRQPVLEPHVEQQAVQQPHVEQQEQQAVQHHTPASEAPNVLGTREIRPPADEFARHQAARAFESFRATRLELPDGDTETLLTLRVHLDTRHLDPAAPDTAQALEALRQRAREGVADAYDLGQRLPNGDRLRVEVEFVDDPADAHHTATVHPEQRREDLRNWSLHSDATTLAHELGHALGLADEYREAGGGPRPVYPDAGLMGTWHRDEHGNPLLDADRTGLAPGDRAPRPALKARNLRQLGATIDAAFGPAPSPHPDLPARARFDEDTRRRALYGGPAGGGHLYAPAGSGRDRPAPVPGGTHRNGTFRVVGGPADQFRPRPNDPAGDLAGARHRTVFPEHWTADDAVYAAERAYQQALRTGRITETGPYAHHWVGEYDGVRIEGEVRAGEFTSFRPADRQDDLETPAHLPPHPLGHPFDLRGDDLLQYGDRHTMTGVHHAPTAVAAAAHGIRVEPTGQPPHENGTYRADVWYLDPKVAPGAPLSHLDTRWHRPAGEPPHTMYPAHWTLAEVHAAVEEAYRNRRDPRPPGPGAEHWVGEARGVRIEGITRDGRHLVHRPTDDQPPTPVIPATDHRPSSAPLHEPGTPGTGPRPPATSRLTSGEQALLDQVFAPVPAPGAGRDLPPEWTPLEVRHAVTTAIPVTTRTDPDTGLRYTVADHHGLTIEYRAENGLIVDYRGVPGQTLPDQYRVTPPTGATVEPPHAPVPPHAPAPPHLRSEPEPSLYLDPDGLWQRPRHPDGSTAGLLRPRGNPRHPAPTVEPNGTVRVHDWTPRPGIHPDSPLAAFPSNWRRPAHDRGHVHYPTAWSPAHTHARAREAAAQPLRQLQLPDGRRYFVGEAGGVRIEGHTDRDGQLLTHRATPDQPPAPHPPATDPAAPPRRSGYLLTGRPPATPPPGTDWTAGTEQGHPRWPHWSPTATGRDLPPGWTPEQGRFAVDRILAEALAEGVVPPAAGPAVLRGEHAGVLIDIALQDGTVTGYRAVPVRVRPPGEGEFRFTPAQEGQNFDVHRNDLEDGDRETLLTVRIALDTSRLDARDPETVTRFGELLQRVQADVDRVYNQGQRLPDGDLLRLRIEFVDPADDPHAVVAVHPEGHEEDFRNWNLDTTGPTLAHELGHHLGLPDEYRNHLAARRPVHADGGLMGMDRIDQDGRILPETHNWDGDDLVEHDRAHLQPRNLRQLAAVIDRARRRDGRPTGAPQHHPYPDLPTRATFRHDARQTALHGPGGNGNGHLAPPPGADRPRPLPVPGTRNPNGTYRAETPAPDGGRRRAADDSTPRQQRPTRMMFPDDWTHEQVLHAAEQAYLHALRHGTVRTEGLGHHWTGEYGGVRIEGELRGDEFTSFRPADDQRGLRPAAFQPPRRTDHPIDQRSVDHTLYGDRRTMSGVHHRPSRDSGRARGVLVGEPVLRHDNETYRAPVWFLDPLVHPDSPEAELAANWHRNAEQGHHTFYSEDWDPPQVERAVNEAYRNATTVELLEDGRTERWTGLAHLEDEDLPIRIEGLTRDGRHLVHRPAAHQPHTDWREHDIALSTDFRHTALDPDGGDPLAIRHVRFLSGQDGVEITVPVHFDAPGATPEQRAEHLARLQHALDTHLDRLSDGTETLVRLRLELTDDPAAAHSSVPLTPDHPIGLDRLLPRITEEADGDLPGYLRELGDLGELGDQFTAGPWYQLLDTTPAPMDAPVTPGTGRRPDSIRLSDELQEGIDTTRPEDTEMAEPLLRRGQRADRDNGGDNGNGGDDGNGGPFTNLRRKVEDNGLCLLDAVIGSAPDLVPTTDDPVEWLRRRIEDHYREIPAEDVPRAVMFALRSLPDWSPGEDNRSLLDYLRPEDREDFRGLTGEELESHIRPVVVEEADYMPERERDTLLRTVREWRTRWRDDAGEMLPPALAHALGIDLRVVTHDGTLRARFGPEDGRPVTVYYNGTNHYDASEPWSAHQLVDEIAAAHGSDTPALRERLAGYLRDTGHELPPEIAGLVDVSEQFVPKGVAPGLRSIYAPLELKRRLSDPAAPLHLPEPGLLPTLLGHALDRRIRLHQYDADGTESVREYGPEDGTPLDIGKREQRQHEQEQQEQRQEEQHEQHEQRQEEQQEEQQHEQEPNDPVITGGPGGNGEEAPGTAGRPIAGTDLVLGLTGGEKALREKVVEVLGRRAKGDLAAVRVFAEAYFGPTTLRPVLAALSRGETWRAPFQGNGWSGEVVLRGRVDGSVRRAERQKVEFENGADRSVTVGTRSDKRRLFNLGVQAKHANGGEELSEVLGYFHENGEGEVHLETGGTIARSKSSVDADVYDSTMELELDFGALSYEDVRLEGVEKVSVGMVVAVPTYLPVPGGKELKPPSRLDGGRIGGQEVVLELTPDGTGTADLRTPVEQLLDQLDAAGRAEAGAHWPALREKILAEVDFARLQRELKSMTAGEPVRVVLTDRKGTELVSFDLAAKVGGLKAVGSTKESEFNIGSFVQESDSVQHSVGNAGQYGGGLAPKLDPVLLSGGGNHRMGREHVVLEGRSRTSQLTAKAKVPAVVYDGTVEFTATFNGSGTGHRAGRADVRLLVDSRDVGNFGELPVHPNRTSPDGIWENGLDETVVVRDLEGVGELRKELDRLGEAAYGDDWKAMRPEIEDLVSTPNLAAHLTAMTRGEPVELTLRGKDGVQVTLTARVDALEHRRWDDRAERNVLSETNEFGADRLLVSSTGTKQVQSGGTGIKTGPLGLEVTGTGSTQERDRNAARSGNNERIYASGKHKAKQDVYGATLTVDVEVRGKGRTFTAAKEVRAEIGVDGKTSEQGAPAGDRTLFDRSEYEKRKAEKTTEEAAAGQAPKKEPAPEEEAPAARTAPTRLKDGHELNASYVVHSLEGAERVHGAVEAAVRRKHPDLSERDARRIRKTFGRVGLKAQLSRLTRGGTLTETVGGRTWSAEITVTAKVRNPVERGVLEGYEFESGTRSSSGHGYGYDRLNRKTGGGQVKLKGGMVDGGFGYAYRRDATSGVTVDTVGSSSNRGKHVEDAVLFDLDAQYEVRIRFTRLGVQERPVELSVRTRARVAVPLRDTGSGDGSPGGAGSGKKPKGFLEQRRLDSSAIVTDVHALDGDGSGRGTGPRGTPRRTLGETLLDQVEAGPKPKRWMRRLFDGGDWQHLRRELAAQLTPDRLQARLKAMTAGDEIVIRYRGLEVRVRAVLTRMDELGPAGTTEFNVGTDVQHSRASNDGATNFGAGSGHTGNFATTVTVPVAGFVPVTVGVLGNHGRGRDLLDIAYGSTTSGGGTKAKVSGSAYRGEAELQFSLTRKSWGSAPLHLRRTARIGFESIVETGELLEVPPPPPPPGAEPPPRVVPFEPAAERTVLVPPARVWEFGLRDTDVLRWLGDVGGLQDLVRALAPRYFGRDEWRRISGLIENSTAHSHLSALFGSVSRGAGSELVVTVRPGKWQSSDGEGVEVRVEVLQLEHEGVDGKTEWSPAHTTVTGSTRTALSSKSTTAGAQLGLKITGDVSHSPAVVASHQWTSREGGSHGGGGQLIANGKAPTPMSRYGGQALVTVVFFDGRRDPLEERGVLPFTVDIPQRDTEEIIVPGDSYLVFDREHPEGDLRFEGSYRMLAEVRELLGNARGPAGGESLPPARLVGLVRLGHAAFGHGFSPDAPAGPLHVETLHRLVARADGDPARLTTLIRQAFDVPDGTDLAGAHVRRVVEHAEWQAARHPADGDGSLQRLLDTVRLGHGAFGDAFTTATPEGLRHVETLHRLVALAGGPAALRAELRALLPHGTGPTGPDLRRMVEYLEWRATQHPDGGRPFTLDDLRAGAGTDWAAGGPPPDRRIADTPSLADEVFRGLVG</sequence>
<feature type="compositionally biased region" description="Gly residues" evidence="2">
    <location>
        <begin position="3689"/>
        <end position="3699"/>
    </location>
</feature>
<evidence type="ECO:0000256" key="1">
    <source>
        <dbReference type="ARBA" id="ARBA00022581"/>
    </source>
</evidence>
<keyword evidence="3" id="KW-1133">Transmembrane helix</keyword>
<feature type="compositionally biased region" description="Pro residues" evidence="2">
    <location>
        <begin position="641"/>
        <end position="652"/>
    </location>
</feature>
<gene>
    <name evidence="6" type="ORF">GCM10009759_25300</name>
</gene>
<feature type="compositionally biased region" description="Pro residues" evidence="2">
    <location>
        <begin position="1514"/>
        <end position="1529"/>
    </location>
</feature>
<comment type="caution">
    <text evidence="6">The sequence shown here is derived from an EMBL/GenBank/DDBJ whole genome shotgun (WGS) entry which is preliminary data.</text>
</comment>
<keyword evidence="3" id="KW-0472">Membrane</keyword>
<feature type="region of interest" description="Disordered" evidence="2">
    <location>
        <begin position="930"/>
        <end position="978"/>
    </location>
</feature>
<feature type="compositionally biased region" description="Gly residues" evidence="2">
    <location>
        <begin position="2381"/>
        <end position="2393"/>
    </location>
</feature>
<evidence type="ECO:0000313" key="6">
    <source>
        <dbReference type="EMBL" id="GAA2096269.1"/>
    </source>
</evidence>
<feature type="region of interest" description="Disordered" evidence="2">
    <location>
        <begin position="1174"/>
        <end position="1193"/>
    </location>
</feature>
<dbReference type="EMBL" id="BAAANS010000014">
    <property type="protein sequence ID" value="GAA2096269.1"/>
    <property type="molecule type" value="Genomic_DNA"/>
</dbReference>
<feature type="region of interest" description="Disordered" evidence="2">
    <location>
        <begin position="1494"/>
        <end position="1567"/>
    </location>
</feature>
<dbReference type="PANTHER" id="PTHR13037:SF24">
    <property type="entry name" value="POLYCOMB PROTEIN PCL-RELATED"/>
    <property type="match status" value="1"/>
</dbReference>
<feature type="compositionally biased region" description="Basic and acidic residues" evidence="2">
    <location>
        <begin position="2339"/>
        <end position="2348"/>
    </location>
</feature>
<reference evidence="6 7" key="1">
    <citation type="journal article" date="2019" name="Int. J. Syst. Evol. Microbiol.">
        <title>The Global Catalogue of Microorganisms (GCM) 10K type strain sequencing project: providing services to taxonomists for standard genome sequencing and annotation.</title>
        <authorList>
            <consortium name="The Broad Institute Genomics Platform"/>
            <consortium name="The Broad Institute Genome Sequencing Center for Infectious Disease"/>
            <person name="Wu L."/>
            <person name="Ma J."/>
        </authorList>
    </citation>
    <scope>NUCLEOTIDE SEQUENCE [LARGE SCALE GENOMIC DNA]</scope>
    <source>
        <strain evidence="6 7">JCM 14559</strain>
    </source>
</reference>
<feature type="compositionally biased region" description="Low complexity" evidence="2">
    <location>
        <begin position="666"/>
        <end position="686"/>
    </location>
</feature>
<dbReference type="Pfam" id="PF25547">
    <property type="entry name" value="WXG100_2"/>
    <property type="match status" value="1"/>
</dbReference>
<feature type="region of interest" description="Disordered" evidence="2">
    <location>
        <begin position="1204"/>
        <end position="1254"/>
    </location>
</feature>
<dbReference type="RefSeq" id="WP_344552082.1">
    <property type="nucleotide sequence ID" value="NZ_BAAANS010000014.1"/>
</dbReference>
<feature type="domain" description="Bacterial EndoU nuclease" evidence="4">
    <location>
        <begin position="1901"/>
        <end position="1987"/>
    </location>
</feature>
<organism evidence="6 7">
    <name type="scientific">Kitasatospora saccharophila</name>
    <dbReference type="NCBI Taxonomy" id="407973"/>
    <lineage>
        <taxon>Bacteria</taxon>
        <taxon>Bacillati</taxon>
        <taxon>Actinomycetota</taxon>
        <taxon>Actinomycetes</taxon>
        <taxon>Kitasatosporales</taxon>
        <taxon>Streptomycetaceae</taxon>
        <taxon>Kitasatospora</taxon>
    </lineage>
</organism>